<organism evidence="2 3">
    <name type="scientific">Kitasatospora arboriphila</name>
    <dbReference type="NCBI Taxonomy" id="258052"/>
    <lineage>
        <taxon>Bacteria</taxon>
        <taxon>Bacillati</taxon>
        <taxon>Actinomycetota</taxon>
        <taxon>Actinomycetes</taxon>
        <taxon>Kitasatosporales</taxon>
        <taxon>Streptomycetaceae</taxon>
        <taxon>Kitasatospora</taxon>
    </lineage>
</organism>
<reference evidence="2 3" key="1">
    <citation type="journal article" date="2019" name="Int. J. Syst. Evol. Microbiol.">
        <title>The Global Catalogue of Microorganisms (GCM) 10K type strain sequencing project: providing services to taxonomists for standard genome sequencing and annotation.</title>
        <authorList>
            <consortium name="The Broad Institute Genomics Platform"/>
            <consortium name="The Broad Institute Genome Sequencing Center for Infectious Disease"/>
            <person name="Wu L."/>
            <person name="Ma J."/>
        </authorList>
    </citation>
    <scope>NUCLEOTIDE SEQUENCE [LARGE SCALE GENOMIC DNA]</scope>
    <source>
        <strain evidence="2 3">JCM 13002</strain>
    </source>
</reference>
<gene>
    <name evidence="2" type="ORF">GCM10009663_73770</name>
</gene>
<comment type="caution">
    <text evidence="2">The sequence shown here is derived from an EMBL/GenBank/DDBJ whole genome shotgun (WGS) entry which is preliminary data.</text>
</comment>
<sequence length="90" mass="9062">MTSAGVASMMMLDLVCSAITALRVCSDVRPGQAIAPAGARRAPPWSSGLAEGSRPARGKVPNGAERPAHGPAPPFGGGTGGYRRVGRPLP</sequence>
<keyword evidence="3" id="KW-1185">Reference proteome</keyword>
<dbReference type="EMBL" id="BAAALD010000142">
    <property type="protein sequence ID" value="GAA1123963.1"/>
    <property type="molecule type" value="Genomic_DNA"/>
</dbReference>
<feature type="compositionally biased region" description="Low complexity" evidence="1">
    <location>
        <begin position="34"/>
        <end position="44"/>
    </location>
</feature>
<evidence type="ECO:0008006" key="4">
    <source>
        <dbReference type="Google" id="ProtNLM"/>
    </source>
</evidence>
<accession>A0ABN1U686</accession>
<protein>
    <recommendedName>
        <fullName evidence="4">Secreted protein</fullName>
    </recommendedName>
</protein>
<feature type="region of interest" description="Disordered" evidence="1">
    <location>
        <begin position="34"/>
        <end position="90"/>
    </location>
</feature>
<dbReference type="Proteomes" id="UP001499987">
    <property type="component" value="Unassembled WGS sequence"/>
</dbReference>
<name>A0ABN1U686_9ACTN</name>
<proteinExistence type="predicted"/>
<evidence type="ECO:0000256" key="1">
    <source>
        <dbReference type="SAM" id="MobiDB-lite"/>
    </source>
</evidence>
<evidence type="ECO:0000313" key="3">
    <source>
        <dbReference type="Proteomes" id="UP001499987"/>
    </source>
</evidence>
<evidence type="ECO:0000313" key="2">
    <source>
        <dbReference type="EMBL" id="GAA1123963.1"/>
    </source>
</evidence>